<evidence type="ECO:0000313" key="1">
    <source>
        <dbReference type="EMBL" id="CAG8687251.1"/>
    </source>
</evidence>
<reference evidence="1" key="1">
    <citation type="submission" date="2021-06" db="EMBL/GenBank/DDBJ databases">
        <authorList>
            <person name="Kallberg Y."/>
            <person name="Tangrot J."/>
            <person name="Rosling A."/>
        </authorList>
    </citation>
    <scope>NUCLEOTIDE SEQUENCE</scope>
    <source>
        <strain evidence="1">CL356</strain>
    </source>
</reference>
<comment type="caution">
    <text evidence="1">The sequence shown here is derived from an EMBL/GenBank/DDBJ whole genome shotgun (WGS) entry which is preliminary data.</text>
</comment>
<organism evidence="1 2">
    <name type="scientific">Acaulospora colombiana</name>
    <dbReference type="NCBI Taxonomy" id="27376"/>
    <lineage>
        <taxon>Eukaryota</taxon>
        <taxon>Fungi</taxon>
        <taxon>Fungi incertae sedis</taxon>
        <taxon>Mucoromycota</taxon>
        <taxon>Glomeromycotina</taxon>
        <taxon>Glomeromycetes</taxon>
        <taxon>Diversisporales</taxon>
        <taxon>Acaulosporaceae</taxon>
        <taxon>Acaulospora</taxon>
    </lineage>
</organism>
<dbReference type="Proteomes" id="UP000789525">
    <property type="component" value="Unassembled WGS sequence"/>
</dbReference>
<proteinExistence type="predicted"/>
<sequence>NATEDSNNERRRAESNASRAYMEDEFNVSKKSKQASLPNNLKTETNNSTIIVIDDDDDYILPLQIIPSIIEDDEDDHLLLNNDPDAAFATSVLENDQ</sequence>
<name>A0ACA9P1X6_9GLOM</name>
<feature type="non-terminal residue" evidence="1">
    <location>
        <position position="1"/>
    </location>
</feature>
<accession>A0ACA9P1X6</accession>
<gene>
    <name evidence="1" type="ORF">ACOLOM_LOCUS9660</name>
</gene>
<evidence type="ECO:0000313" key="2">
    <source>
        <dbReference type="Proteomes" id="UP000789525"/>
    </source>
</evidence>
<feature type="non-terminal residue" evidence="1">
    <location>
        <position position="97"/>
    </location>
</feature>
<keyword evidence="2" id="KW-1185">Reference proteome</keyword>
<dbReference type="EMBL" id="CAJVPT010028631">
    <property type="protein sequence ID" value="CAG8687251.1"/>
    <property type="molecule type" value="Genomic_DNA"/>
</dbReference>
<protein>
    <submittedName>
        <fullName evidence="1">12691_t:CDS:1</fullName>
    </submittedName>
</protein>